<dbReference type="RefSeq" id="WP_341743942.1">
    <property type="nucleotide sequence ID" value="NZ_CP151406.1"/>
</dbReference>
<keyword evidence="3" id="KW-1185">Reference proteome</keyword>
<dbReference type="InterPro" id="IPR000073">
    <property type="entry name" value="AB_hydrolase_1"/>
</dbReference>
<evidence type="ECO:0000259" key="1">
    <source>
        <dbReference type="Pfam" id="PF12697"/>
    </source>
</evidence>
<dbReference type="InterPro" id="IPR029058">
    <property type="entry name" value="AB_hydrolase_fold"/>
</dbReference>
<dbReference type="InterPro" id="IPR050228">
    <property type="entry name" value="Carboxylesterase_BioH"/>
</dbReference>
<dbReference type="PANTHER" id="PTHR43194:SF2">
    <property type="entry name" value="PEROXISOMAL MEMBRANE PROTEIN LPX1"/>
    <property type="match status" value="1"/>
</dbReference>
<dbReference type="GO" id="GO:0016787">
    <property type="term" value="F:hydrolase activity"/>
    <property type="evidence" value="ECO:0007669"/>
    <property type="project" value="UniProtKB-KW"/>
</dbReference>
<evidence type="ECO:0000313" key="3">
    <source>
        <dbReference type="Proteomes" id="UP001479520"/>
    </source>
</evidence>
<evidence type="ECO:0000313" key="2">
    <source>
        <dbReference type="EMBL" id="WZJ21942.1"/>
    </source>
</evidence>
<feature type="domain" description="AB hydrolase-1" evidence="1">
    <location>
        <begin position="26"/>
        <end position="248"/>
    </location>
</feature>
<dbReference type="Gene3D" id="3.40.50.1820">
    <property type="entry name" value="alpha/beta hydrolase"/>
    <property type="match status" value="1"/>
</dbReference>
<dbReference type="Proteomes" id="UP001479520">
    <property type="component" value="Chromosome"/>
</dbReference>
<dbReference type="PANTHER" id="PTHR43194">
    <property type="entry name" value="HYDROLASE ALPHA/BETA FOLD FAMILY"/>
    <property type="match status" value="1"/>
</dbReference>
<keyword evidence="2" id="KW-0378">Hydrolase</keyword>
<organism evidence="2 3">
    <name type="scientific">Azonexus hydrophilus</name>
    <dbReference type="NCBI Taxonomy" id="418702"/>
    <lineage>
        <taxon>Bacteria</taxon>
        <taxon>Pseudomonadati</taxon>
        <taxon>Pseudomonadota</taxon>
        <taxon>Betaproteobacteria</taxon>
        <taxon>Rhodocyclales</taxon>
        <taxon>Azonexaceae</taxon>
        <taxon>Azonexus</taxon>
    </lineage>
</organism>
<proteinExistence type="predicted"/>
<protein>
    <submittedName>
        <fullName evidence="2">Alpha/beta hydrolase</fullName>
    </submittedName>
</protein>
<gene>
    <name evidence="2" type="ORF">AADV58_01995</name>
</gene>
<dbReference type="SUPFAM" id="SSF53474">
    <property type="entry name" value="alpha/beta-Hydrolases"/>
    <property type="match status" value="1"/>
</dbReference>
<dbReference type="EMBL" id="CP151406">
    <property type="protein sequence ID" value="WZJ21942.1"/>
    <property type="molecule type" value="Genomic_DNA"/>
</dbReference>
<sequence length="268" mass="29527">MIATQDIGGLEVFSCLPNGNTDKPALLFIHGAFAGGWMWTETFMPHFAAAGHPCYALSLRGHGGSQGHEQINWLSIADYVDDVRSVIDALAIDPVLLGHSMGGFVVQKYLERYPAPAAALLCSVPPQGLIAAQFHLMLQKPELFLEINRILAGNYTDTDTLRDALFAGEADPAMLAIWLGKMQNESQRAIWDMSMFNLPNLYHMHRPPMLIVGADQDALVPAFLVQTTAHTYGQPSHILHNMGHAITHEKEWPRAAAIIQTWLDGLRP</sequence>
<accession>A0ABZ2XHX2</accession>
<dbReference type="Pfam" id="PF12697">
    <property type="entry name" value="Abhydrolase_6"/>
    <property type="match status" value="1"/>
</dbReference>
<name>A0ABZ2XHX2_9RHOO</name>
<reference evidence="2 3" key="1">
    <citation type="submission" date="2024-04" db="EMBL/GenBank/DDBJ databases">
        <title>Dissimilatory iodate-reducing microorganisms contribute to the enrichment of iodine in groundwater.</title>
        <authorList>
            <person name="Jiang Z."/>
        </authorList>
    </citation>
    <scope>NUCLEOTIDE SEQUENCE [LARGE SCALE GENOMIC DNA]</scope>
    <source>
        <strain evidence="2 3">NCP973</strain>
    </source>
</reference>